<dbReference type="AlphaFoldDB" id="A0AAQ3U4Z2"/>
<dbReference type="GO" id="GO:0016020">
    <property type="term" value="C:membrane"/>
    <property type="evidence" value="ECO:0007669"/>
    <property type="project" value="TreeGrafter"/>
</dbReference>
<dbReference type="GO" id="GO:0070536">
    <property type="term" value="P:protein K63-linked deubiquitination"/>
    <property type="evidence" value="ECO:0007669"/>
    <property type="project" value="TreeGrafter"/>
</dbReference>
<name>A0AAQ3U4Z2_PASNO</name>
<dbReference type="GO" id="GO:0071108">
    <property type="term" value="P:protein K48-linked deubiquitination"/>
    <property type="evidence" value="ECO:0007669"/>
    <property type="project" value="TreeGrafter"/>
</dbReference>
<dbReference type="EMBL" id="CP144751">
    <property type="protein sequence ID" value="WVZ85456.1"/>
    <property type="molecule type" value="Genomic_DNA"/>
</dbReference>
<dbReference type="Proteomes" id="UP001341281">
    <property type="component" value="Chromosome 07"/>
</dbReference>
<evidence type="ECO:0000259" key="1">
    <source>
        <dbReference type="Pfam" id="PF08969"/>
    </source>
</evidence>
<dbReference type="SUPFAM" id="SSF140856">
    <property type="entry name" value="USP8 N-terminal domain-like"/>
    <property type="match status" value="1"/>
</dbReference>
<dbReference type="FunFam" id="1.20.58.80:FF:000020">
    <property type="entry name" value="AMSH-like ubiquitin thioesterase 3"/>
    <property type="match status" value="1"/>
</dbReference>
<accession>A0AAQ3U4Z2</accession>
<evidence type="ECO:0000313" key="3">
    <source>
        <dbReference type="Proteomes" id="UP001341281"/>
    </source>
</evidence>
<organism evidence="2 3">
    <name type="scientific">Paspalum notatum var. saurae</name>
    <dbReference type="NCBI Taxonomy" id="547442"/>
    <lineage>
        <taxon>Eukaryota</taxon>
        <taxon>Viridiplantae</taxon>
        <taxon>Streptophyta</taxon>
        <taxon>Embryophyta</taxon>
        <taxon>Tracheophyta</taxon>
        <taxon>Spermatophyta</taxon>
        <taxon>Magnoliopsida</taxon>
        <taxon>Liliopsida</taxon>
        <taxon>Poales</taxon>
        <taxon>Poaceae</taxon>
        <taxon>PACMAD clade</taxon>
        <taxon>Panicoideae</taxon>
        <taxon>Andropogonodae</taxon>
        <taxon>Paspaleae</taxon>
        <taxon>Paspalinae</taxon>
        <taxon>Paspalum</taxon>
    </lineage>
</organism>
<gene>
    <name evidence="2" type="ORF">U9M48_032382</name>
</gene>
<dbReference type="Gene3D" id="1.20.58.80">
    <property type="entry name" value="Phosphotransferase system, lactose/cellobiose-type IIA subunit"/>
    <property type="match status" value="1"/>
</dbReference>
<dbReference type="GO" id="GO:0005768">
    <property type="term" value="C:endosome"/>
    <property type="evidence" value="ECO:0007669"/>
    <property type="project" value="TreeGrafter"/>
</dbReference>
<evidence type="ECO:0000313" key="2">
    <source>
        <dbReference type="EMBL" id="WVZ85456.1"/>
    </source>
</evidence>
<proteinExistence type="predicted"/>
<dbReference type="InterPro" id="IPR015063">
    <property type="entry name" value="USP8_dimer"/>
</dbReference>
<dbReference type="PANTHER" id="PTHR12947">
    <property type="entry name" value="AMSH-LIKE PROTEASE"/>
    <property type="match status" value="1"/>
</dbReference>
<sequence>MHPLLLCFSPLLNTIRSFSSSSANHSASVTARRSGLEQRSIHRLACRGVSPAPPEMASGLSHGTRRDVSIESMARPVAVDHRISIHYYFRIADNLLRQADVYREEKNVLDLYIILLRYSSLLLETIPKHRDYNAFKAREKDFLKKGLHNSEKILGVVNELESLKPVVQQQIATLNSRVADEPNGVYGTHVASSGLEHHTPGPYMSKSMAGSPTLLLQKPLPGSKHQAAPSQSIQPYRHAMKINRIRMRELRGLHIRHGEVDPVFVPEPGGGVPPGVPICVAPRYRRAARSEHRAHGSRGSRAASVMYCVDAVV</sequence>
<reference evidence="2 3" key="1">
    <citation type="submission" date="2024-02" db="EMBL/GenBank/DDBJ databases">
        <title>High-quality chromosome-scale genome assembly of Pensacola bahiagrass (Paspalum notatum Flugge var. saurae).</title>
        <authorList>
            <person name="Vega J.M."/>
            <person name="Podio M."/>
            <person name="Orjuela J."/>
            <person name="Siena L.A."/>
            <person name="Pessino S.C."/>
            <person name="Combes M.C."/>
            <person name="Mariac C."/>
            <person name="Albertini E."/>
            <person name="Pupilli F."/>
            <person name="Ortiz J.P.A."/>
            <person name="Leblanc O."/>
        </authorList>
    </citation>
    <scope>NUCLEOTIDE SEQUENCE [LARGE SCALE GENOMIC DNA]</scope>
    <source>
        <strain evidence="2">R1</strain>
        <tissue evidence="2">Leaf</tissue>
    </source>
</reference>
<protein>
    <recommendedName>
        <fullName evidence="1">USP8 dimerisation domain-containing protein</fullName>
    </recommendedName>
</protein>
<keyword evidence="3" id="KW-1185">Reference proteome</keyword>
<dbReference type="PANTHER" id="PTHR12947:SF18">
    <property type="entry name" value="AMSH-LIKE UBIQUITIN THIOESTERASE 3"/>
    <property type="match status" value="1"/>
</dbReference>
<feature type="domain" description="USP8 dimerisation" evidence="1">
    <location>
        <begin position="70"/>
        <end position="165"/>
    </location>
</feature>
<dbReference type="Pfam" id="PF08969">
    <property type="entry name" value="USP8_dimer"/>
    <property type="match status" value="1"/>
</dbReference>